<dbReference type="EMBL" id="NRRL01000010">
    <property type="protein sequence ID" value="MBK1667665.1"/>
    <property type="molecule type" value="Genomic_DNA"/>
</dbReference>
<accession>A0ABS1DBC1</accession>
<protein>
    <recommendedName>
        <fullName evidence="4">SH3b domain-containing protein</fullName>
    </recommendedName>
</protein>
<organism evidence="2 3">
    <name type="scientific">Rhodovibrio sodomensis</name>
    <dbReference type="NCBI Taxonomy" id="1088"/>
    <lineage>
        <taxon>Bacteria</taxon>
        <taxon>Pseudomonadati</taxon>
        <taxon>Pseudomonadota</taxon>
        <taxon>Alphaproteobacteria</taxon>
        <taxon>Rhodospirillales</taxon>
        <taxon>Rhodovibrionaceae</taxon>
        <taxon>Rhodovibrio</taxon>
    </lineage>
</organism>
<dbReference type="Proteomes" id="UP001296873">
    <property type="component" value="Unassembled WGS sequence"/>
</dbReference>
<reference evidence="2 3" key="1">
    <citation type="journal article" date="2020" name="Microorganisms">
        <title>Osmotic Adaptation and Compatible Solute Biosynthesis of Phototrophic Bacteria as Revealed from Genome Analyses.</title>
        <authorList>
            <person name="Imhoff J.F."/>
            <person name="Rahn T."/>
            <person name="Kunzel S."/>
            <person name="Keller A."/>
            <person name="Neulinger S.C."/>
        </authorList>
    </citation>
    <scope>NUCLEOTIDE SEQUENCE [LARGE SCALE GENOMIC DNA]</scope>
    <source>
        <strain evidence="2 3">DSM 9895</strain>
    </source>
</reference>
<dbReference type="RefSeq" id="WP_200339825.1">
    <property type="nucleotide sequence ID" value="NZ_NRRL01000010.1"/>
</dbReference>
<evidence type="ECO:0000313" key="2">
    <source>
        <dbReference type="EMBL" id="MBK1667665.1"/>
    </source>
</evidence>
<comment type="caution">
    <text evidence="2">The sequence shown here is derived from an EMBL/GenBank/DDBJ whole genome shotgun (WGS) entry which is preliminary data.</text>
</comment>
<evidence type="ECO:0008006" key="4">
    <source>
        <dbReference type="Google" id="ProtNLM"/>
    </source>
</evidence>
<dbReference type="InterPro" id="IPR010466">
    <property type="entry name" value="DUF1058"/>
</dbReference>
<dbReference type="Pfam" id="PF06347">
    <property type="entry name" value="SH3_4"/>
    <property type="match status" value="2"/>
</dbReference>
<gene>
    <name evidence="2" type="ORF">CKO28_06410</name>
</gene>
<keyword evidence="1" id="KW-0732">Signal</keyword>
<feature type="signal peptide" evidence="1">
    <location>
        <begin position="1"/>
        <end position="22"/>
    </location>
</feature>
<sequence length="187" mass="20268">MPHSRRSAVLSTVLLVLAGGLAAPLPTGPDGVQSVASAQAQAGPRGRVTGLAIPRFVSLRPDEVNLRTGPGRRYPIEWVYKRAGMPVEVIGEYGIWRQIRDWQGDTGWVHQVMLQADRTARVVGDGPRPLLAEPAPDAATVALLQPGVIAQLESCESRWCRLTAGGYTGWIRRDAFYGVYPGETVDE</sequence>
<evidence type="ECO:0000256" key="1">
    <source>
        <dbReference type="SAM" id="SignalP"/>
    </source>
</evidence>
<proteinExistence type="predicted"/>
<evidence type="ECO:0000313" key="3">
    <source>
        <dbReference type="Proteomes" id="UP001296873"/>
    </source>
</evidence>
<feature type="chain" id="PRO_5046070192" description="SH3b domain-containing protein" evidence="1">
    <location>
        <begin position="23"/>
        <end position="187"/>
    </location>
</feature>
<name>A0ABS1DBC1_9PROT</name>
<keyword evidence="3" id="KW-1185">Reference proteome</keyword>
<dbReference type="Gene3D" id="2.30.30.40">
    <property type="entry name" value="SH3 Domains"/>
    <property type="match status" value="1"/>
</dbReference>